<dbReference type="Proteomes" id="UP001153076">
    <property type="component" value="Unassembled WGS sequence"/>
</dbReference>
<gene>
    <name evidence="3" type="ORF">Cgig2_014386</name>
</gene>
<dbReference type="GO" id="GO:0003676">
    <property type="term" value="F:nucleic acid binding"/>
    <property type="evidence" value="ECO:0007669"/>
    <property type="project" value="InterPro"/>
</dbReference>
<dbReference type="Gene3D" id="3.30.420.10">
    <property type="entry name" value="Ribonuclease H-like superfamily/Ribonuclease H"/>
    <property type="match status" value="1"/>
</dbReference>
<feature type="domain" description="RNase H type-1" evidence="1">
    <location>
        <begin position="360"/>
        <end position="438"/>
    </location>
</feature>
<dbReference type="PANTHER" id="PTHR47074">
    <property type="entry name" value="BNAC02G40300D PROTEIN"/>
    <property type="match status" value="1"/>
</dbReference>
<dbReference type="InterPro" id="IPR026960">
    <property type="entry name" value="RVT-Znf"/>
</dbReference>
<dbReference type="InterPro" id="IPR036397">
    <property type="entry name" value="RNaseH_sf"/>
</dbReference>
<evidence type="ECO:0000259" key="1">
    <source>
        <dbReference type="Pfam" id="PF13456"/>
    </source>
</evidence>
<dbReference type="AlphaFoldDB" id="A0A9Q1JPT1"/>
<dbReference type="PANTHER" id="PTHR47074:SF21">
    <property type="entry name" value="RNASE H TYPE-1 DOMAIN-CONTAINING PROTEIN"/>
    <property type="match status" value="1"/>
</dbReference>
<sequence length="495" mass="57420">MWALDPSCVDTIRKAWLFNTQEDEVCDLVTKIDACSKELAWWNKRLRLVRDPLERKNILGAISQWRKKEVLWWQRARSNYLKYENANTRWFHSRACMRRARNHINSLQNEDNQLCTSHEEIEKIRNELVKELFLPCDAELILTIPLYDSWLEDKLVWHFTMSGEFSMRSAYHVLLEQLDSGARASMNTLRSAWKSLWALEVPPRIRLFGWRLCSGILPIPLNIVHGVLIVDTKCAICGACEESDVHALLEWPLVIAIWEGSGIDHRFWALRVRVMADCILRALKEMNYDEFGELLAILWECWNTRNRVVFKKSYRRPQILGERAILFMRSYRASHAQETEKQPSLPVLWQPPEAGVFKLNFDGCRIREQGRGWGFVVRSCDGDILLAGVDQGDDFAGAEVEEARACLFGLRSAQDASIQRLVVEGDCLQLMQKLKLKKIQDNCVGFYGVNRVAHDLAHWLPFSHGKRIWVDDVPDSIVNRASDDMYTVIDSKLMQ</sequence>
<evidence type="ECO:0000313" key="4">
    <source>
        <dbReference type="Proteomes" id="UP001153076"/>
    </source>
</evidence>
<dbReference type="OrthoDB" id="1717299at2759"/>
<proteinExistence type="predicted"/>
<evidence type="ECO:0000259" key="2">
    <source>
        <dbReference type="Pfam" id="PF13966"/>
    </source>
</evidence>
<dbReference type="Pfam" id="PF13966">
    <property type="entry name" value="zf-RVT"/>
    <property type="match status" value="1"/>
</dbReference>
<dbReference type="InterPro" id="IPR052929">
    <property type="entry name" value="RNase_H-like_EbsB-rel"/>
</dbReference>
<name>A0A9Q1JPT1_9CARY</name>
<keyword evidence="4" id="KW-1185">Reference proteome</keyword>
<dbReference type="Pfam" id="PF13456">
    <property type="entry name" value="RVT_3"/>
    <property type="match status" value="1"/>
</dbReference>
<dbReference type="InterPro" id="IPR002156">
    <property type="entry name" value="RNaseH_domain"/>
</dbReference>
<dbReference type="GO" id="GO:0004523">
    <property type="term" value="F:RNA-DNA hybrid ribonuclease activity"/>
    <property type="evidence" value="ECO:0007669"/>
    <property type="project" value="InterPro"/>
</dbReference>
<feature type="domain" description="Reverse transcriptase zinc-binding" evidence="2">
    <location>
        <begin position="165"/>
        <end position="258"/>
    </location>
</feature>
<evidence type="ECO:0008006" key="5">
    <source>
        <dbReference type="Google" id="ProtNLM"/>
    </source>
</evidence>
<dbReference type="EMBL" id="JAKOGI010000970">
    <property type="protein sequence ID" value="KAJ8428778.1"/>
    <property type="molecule type" value="Genomic_DNA"/>
</dbReference>
<evidence type="ECO:0000313" key="3">
    <source>
        <dbReference type="EMBL" id="KAJ8428778.1"/>
    </source>
</evidence>
<accession>A0A9Q1JPT1</accession>
<organism evidence="3 4">
    <name type="scientific">Carnegiea gigantea</name>
    <dbReference type="NCBI Taxonomy" id="171969"/>
    <lineage>
        <taxon>Eukaryota</taxon>
        <taxon>Viridiplantae</taxon>
        <taxon>Streptophyta</taxon>
        <taxon>Embryophyta</taxon>
        <taxon>Tracheophyta</taxon>
        <taxon>Spermatophyta</taxon>
        <taxon>Magnoliopsida</taxon>
        <taxon>eudicotyledons</taxon>
        <taxon>Gunneridae</taxon>
        <taxon>Pentapetalae</taxon>
        <taxon>Caryophyllales</taxon>
        <taxon>Cactineae</taxon>
        <taxon>Cactaceae</taxon>
        <taxon>Cactoideae</taxon>
        <taxon>Echinocereeae</taxon>
        <taxon>Carnegiea</taxon>
    </lineage>
</organism>
<comment type="caution">
    <text evidence="3">The sequence shown here is derived from an EMBL/GenBank/DDBJ whole genome shotgun (WGS) entry which is preliminary data.</text>
</comment>
<protein>
    <recommendedName>
        <fullName evidence="5">RNase H type-1 domain-containing protein</fullName>
    </recommendedName>
</protein>
<reference evidence="3" key="1">
    <citation type="submission" date="2022-04" db="EMBL/GenBank/DDBJ databases">
        <title>Carnegiea gigantea Genome sequencing and assembly v2.</title>
        <authorList>
            <person name="Copetti D."/>
            <person name="Sanderson M.J."/>
            <person name="Burquez A."/>
            <person name="Wojciechowski M.F."/>
        </authorList>
    </citation>
    <scope>NUCLEOTIDE SEQUENCE</scope>
    <source>
        <strain evidence="3">SGP5-SGP5p</strain>
        <tissue evidence="3">Aerial part</tissue>
    </source>
</reference>